<gene>
    <name evidence="2" type="ORF">BRYFOR_09679</name>
</gene>
<comment type="caution">
    <text evidence="2">The sequence shown here is derived from an EMBL/GenBank/DDBJ whole genome shotgun (WGS) entry which is preliminary data.</text>
</comment>
<keyword evidence="3" id="KW-1185">Reference proteome</keyword>
<evidence type="ECO:0000313" key="2">
    <source>
        <dbReference type="EMBL" id="EET58390.1"/>
    </source>
</evidence>
<protein>
    <submittedName>
        <fullName evidence="2">Uncharacterized protein</fullName>
    </submittedName>
</protein>
<feature type="region of interest" description="Disordered" evidence="1">
    <location>
        <begin position="79"/>
        <end position="107"/>
    </location>
</feature>
<evidence type="ECO:0000256" key="1">
    <source>
        <dbReference type="SAM" id="MobiDB-lite"/>
    </source>
</evidence>
<name>C6LLY0_9FIRM</name>
<dbReference type="Proteomes" id="UP000005561">
    <property type="component" value="Unassembled WGS sequence"/>
</dbReference>
<organism evidence="2 3">
    <name type="scientific">Marvinbryantia formatexigens DSM 14469</name>
    <dbReference type="NCBI Taxonomy" id="478749"/>
    <lineage>
        <taxon>Bacteria</taxon>
        <taxon>Bacillati</taxon>
        <taxon>Bacillota</taxon>
        <taxon>Clostridia</taxon>
        <taxon>Lachnospirales</taxon>
        <taxon>Lachnospiraceae</taxon>
        <taxon>Marvinbryantia</taxon>
    </lineage>
</organism>
<feature type="compositionally biased region" description="Polar residues" evidence="1">
    <location>
        <begin position="82"/>
        <end position="95"/>
    </location>
</feature>
<dbReference type="AlphaFoldDB" id="C6LLY0"/>
<proteinExistence type="predicted"/>
<sequence length="107" mass="12421">MPTCTVLYYKSRTNSCQSEIVNCYNEYFAFNPIQKTCLQIQENVIQCYYSQPMWVYRQNRHACRHVRDCLHTHIEPAKQEPASISSLSSVRSGTGASERRAFLFSTT</sequence>
<reference evidence="2" key="1">
    <citation type="submission" date="2009-07" db="EMBL/GenBank/DDBJ databases">
        <authorList>
            <person name="Weinstock G."/>
            <person name="Sodergren E."/>
            <person name="Clifton S."/>
            <person name="Fulton L."/>
            <person name="Fulton B."/>
            <person name="Courtney L."/>
            <person name="Fronick C."/>
            <person name="Harrison M."/>
            <person name="Strong C."/>
            <person name="Farmer C."/>
            <person name="Delahaunty K."/>
            <person name="Markovic C."/>
            <person name="Hall O."/>
            <person name="Minx P."/>
            <person name="Tomlinson C."/>
            <person name="Mitreva M."/>
            <person name="Nelson J."/>
            <person name="Hou S."/>
            <person name="Wollam A."/>
            <person name="Pepin K.H."/>
            <person name="Johnson M."/>
            <person name="Bhonagiri V."/>
            <person name="Nash W.E."/>
            <person name="Warren W."/>
            <person name="Chinwalla A."/>
            <person name="Mardis E.R."/>
            <person name="Wilson R.K."/>
        </authorList>
    </citation>
    <scope>NUCLEOTIDE SEQUENCE [LARGE SCALE GENOMIC DNA]</scope>
    <source>
        <strain evidence="2">DSM 14469</strain>
    </source>
</reference>
<evidence type="ECO:0000313" key="3">
    <source>
        <dbReference type="Proteomes" id="UP000005561"/>
    </source>
</evidence>
<dbReference type="EMBL" id="ACCL02000034">
    <property type="protein sequence ID" value="EET58390.1"/>
    <property type="molecule type" value="Genomic_DNA"/>
</dbReference>
<accession>C6LLY0</accession>